<keyword evidence="3" id="KW-1185">Reference proteome</keyword>
<dbReference type="AlphaFoldDB" id="A0A5N8X4F8"/>
<dbReference type="RefSeq" id="WP_152869010.1">
    <property type="nucleotide sequence ID" value="NZ_VMNX01000277.1"/>
</dbReference>
<feature type="transmembrane region" description="Helical" evidence="1">
    <location>
        <begin position="20"/>
        <end position="42"/>
    </location>
</feature>
<accession>A0A5N8X4F8</accession>
<evidence type="ECO:0000313" key="2">
    <source>
        <dbReference type="EMBL" id="MPY54453.1"/>
    </source>
</evidence>
<gene>
    <name evidence="2" type="ORF">FPZ41_40215</name>
</gene>
<comment type="caution">
    <text evidence="2">The sequence shown here is derived from an EMBL/GenBank/DDBJ whole genome shotgun (WGS) entry which is preliminary data.</text>
</comment>
<organism evidence="2 3">
    <name type="scientific">Streptomyces acidicola</name>
    <dbReference type="NCBI Taxonomy" id="2596892"/>
    <lineage>
        <taxon>Bacteria</taxon>
        <taxon>Bacillati</taxon>
        <taxon>Actinomycetota</taxon>
        <taxon>Actinomycetes</taxon>
        <taxon>Kitasatosporales</taxon>
        <taxon>Streptomycetaceae</taxon>
        <taxon>Streptomyces</taxon>
    </lineage>
</organism>
<keyword evidence="1" id="KW-0472">Membrane</keyword>
<keyword evidence="1" id="KW-0812">Transmembrane</keyword>
<evidence type="ECO:0000256" key="1">
    <source>
        <dbReference type="SAM" id="Phobius"/>
    </source>
</evidence>
<proteinExistence type="predicted"/>
<evidence type="ECO:0000313" key="3">
    <source>
        <dbReference type="Proteomes" id="UP000373149"/>
    </source>
</evidence>
<reference evidence="2 3" key="1">
    <citation type="submission" date="2019-09" db="EMBL/GenBank/DDBJ databases">
        <authorList>
            <person name="Duangmal K."/>
            <person name="Teo W.F.A."/>
            <person name="Lipun K."/>
        </authorList>
    </citation>
    <scope>NUCLEOTIDE SEQUENCE [LARGE SCALE GENOMIC DNA]</scope>
    <source>
        <strain evidence="2 3">K1PN6</strain>
    </source>
</reference>
<keyword evidence="1" id="KW-1133">Transmembrane helix</keyword>
<dbReference type="EMBL" id="VMNX01000277">
    <property type="protein sequence ID" value="MPY54453.1"/>
    <property type="molecule type" value="Genomic_DNA"/>
</dbReference>
<dbReference type="Proteomes" id="UP000373149">
    <property type="component" value="Unassembled WGS sequence"/>
</dbReference>
<protein>
    <submittedName>
        <fullName evidence="2">Uncharacterized protein</fullName>
    </submittedName>
</protein>
<name>A0A5N8X4F8_9ACTN</name>
<feature type="transmembrane region" description="Helical" evidence="1">
    <location>
        <begin position="146"/>
        <end position="164"/>
    </location>
</feature>
<feature type="transmembrane region" description="Helical" evidence="1">
    <location>
        <begin position="119"/>
        <end position="140"/>
    </location>
</feature>
<sequence length="165" mass="16736">MPASAASRAPREGAAAVLRFGRLAAMGTVAALILMAGVWASWGTAQHAMFTKGRERGAMTVTRCAGDVCTGPYTPTSGGSKARDRVEIERTVAVKRGQTYAVAVKPGSSAVVRTGPSGFLYAWVPFGGALLLASVVVAGGLGLSRLGWVLGGSGLALITAAFVVL</sequence>